<organism evidence="11 12">
    <name type="scientific">Bemisia tabaci</name>
    <name type="common">Sweetpotato whitefly</name>
    <name type="synonym">Aleurodes tabaci</name>
    <dbReference type="NCBI Taxonomy" id="7038"/>
    <lineage>
        <taxon>Eukaryota</taxon>
        <taxon>Metazoa</taxon>
        <taxon>Ecdysozoa</taxon>
        <taxon>Arthropoda</taxon>
        <taxon>Hexapoda</taxon>
        <taxon>Insecta</taxon>
        <taxon>Pterygota</taxon>
        <taxon>Neoptera</taxon>
        <taxon>Paraneoptera</taxon>
        <taxon>Hemiptera</taxon>
        <taxon>Sternorrhyncha</taxon>
        <taxon>Aleyrodoidea</taxon>
        <taxon>Aleyrodidae</taxon>
        <taxon>Aleyrodinae</taxon>
        <taxon>Bemisia</taxon>
    </lineage>
</organism>
<dbReference type="Pfam" id="PF05605">
    <property type="entry name" value="zf-Di19"/>
    <property type="match status" value="1"/>
</dbReference>
<dbReference type="InterPro" id="IPR050774">
    <property type="entry name" value="KCMF1/Dystrophin"/>
</dbReference>
<feature type="compositionally biased region" description="Polar residues" evidence="9">
    <location>
        <begin position="252"/>
        <end position="279"/>
    </location>
</feature>
<keyword evidence="4" id="KW-0808">Transferase</keyword>
<evidence type="ECO:0000256" key="9">
    <source>
        <dbReference type="SAM" id="MobiDB-lite"/>
    </source>
</evidence>
<dbReference type="GO" id="GO:0099536">
    <property type="term" value="P:synaptic signaling"/>
    <property type="evidence" value="ECO:0007669"/>
    <property type="project" value="TreeGrafter"/>
</dbReference>
<keyword evidence="12" id="KW-1185">Reference proteome</keyword>
<dbReference type="OrthoDB" id="7873042at2759"/>
<keyword evidence="5" id="KW-0479">Metal-binding</keyword>
<dbReference type="EMBL" id="OU963869">
    <property type="protein sequence ID" value="CAH0777062.1"/>
    <property type="molecule type" value="Genomic_DNA"/>
</dbReference>
<dbReference type="Gene3D" id="3.30.60.90">
    <property type="match status" value="1"/>
</dbReference>
<dbReference type="CDD" id="cd02338">
    <property type="entry name" value="ZZ_PCMF_like"/>
    <property type="match status" value="1"/>
</dbReference>
<accession>A0A9P0CBN0</accession>
<evidence type="ECO:0000256" key="1">
    <source>
        <dbReference type="ARBA" id="ARBA00000900"/>
    </source>
</evidence>
<feature type="region of interest" description="Disordered" evidence="9">
    <location>
        <begin position="412"/>
        <end position="446"/>
    </location>
</feature>
<evidence type="ECO:0000313" key="12">
    <source>
        <dbReference type="Proteomes" id="UP001152759"/>
    </source>
</evidence>
<protein>
    <recommendedName>
        <fullName evidence="3">RING-type E3 ubiquitin transferase</fullName>
        <ecNumber evidence="3">2.3.2.27</ecNumber>
    </recommendedName>
</protein>
<dbReference type="GO" id="GO:0045202">
    <property type="term" value="C:synapse"/>
    <property type="evidence" value="ECO:0007669"/>
    <property type="project" value="GOC"/>
</dbReference>
<keyword evidence="6 8" id="KW-0863">Zinc-finger</keyword>
<dbReference type="GO" id="GO:0008270">
    <property type="term" value="F:zinc ion binding"/>
    <property type="evidence" value="ECO:0007669"/>
    <property type="project" value="UniProtKB-KW"/>
</dbReference>
<evidence type="ECO:0000256" key="4">
    <source>
        <dbReference type="ARBA" id="ARBA00022679"/>
    </source>
</evidence>
<dbReference type="PROSITE" id="PS50135">
    <property type="entry name" value="ZF_ZZ_2"/>
    <property type="match status" value="1"/>
</dbReference>
<feature type="compositionally biased region" description="Polar residues" evidence="9">
    <location>
        <begin position="357"/>
        <end position="370"/>
    </location>
</feature>
<dbReference type="GO" id="GO:0010646">
    <property type="term" value="P:regulation of cell communication"/>
    <property type="evidence" value="ECO:0007669"/>
    <property type="project" value="UniProtKB-ARBA"/>
</dbReference>
<name>A0A9P0CBN0_BEMTA</name>
<proteinExistence type="inferred from homology"/>
<reference evidence="11" key="1">
    <citation type="submission" date="2021-12" db="EMBL/GenBank/DDBJ databases">
        <authorList>
            <person name="King R."/>
        </authorList>
    </citation>
    <scope>NUCLEOTIDE SEQUENCE</scope>
</reference>
<feature type="region of interest" description="Disordered" evidence="9">
    <location>
        <begin position="331"/>
        <end position="381"/>
    </location>
</feature>
<dbReference type="SMART" id="SM00291">
    <property type="entry name" value="ZnF_ZZ"/>
    <property type="match status" value="1"/>
</dbReference>
<comment type="similarity">
    <text evidence="2">Belongs to the KCMF1 family.</text>
</comment>
<feature type="compositionally biased region" description="Low complexity" evidence="9">
    <location>
        <begin position="182"/>
        <end position="193"/>
    </location>
</feature>
<dbReference type="EC" id="2.3.2.27" evidence="3"/>
<dbReference type="GO" id="GO:0061630">
    <property type="term" value="F:ubiquitin protein ligase activity"/>
    <property type="evidence" value="ECO:0007669"/>
    <property type="project" value="UniProtKB-EC"/>
</dbReference>
<feature type="region of interest" description="Disordered" evidence="9">
    <location>
        <begin position="162"/>
        <end position="193"/>
    </location>
</feature>
<evidence type="ECO:0000256" key="3">
    <source>
        <dbReference type="ARBA" id="ARBA00012483"/>
    </source>
</evidence>
<keyword evidence="7" id="KW-0862">Zinc</keyword>
<dbReference type="GO" id="GO:0005886">
    <property type="term" value="C:plasma membrane"/>
    <property type="evidence" value="ECO:0007669"/>
    <property type="project" value="TreeGrafter"/>
</dbReference>
<dbReference type="SUPFAM" id="SSF57850">
    <property type="entry name" value="RING/U-box"/>
    <property type="match status" value="1"/>
</dbReference>
<gene>
    <name evidence="11" type="ORF">BEMITA_LOCUS13070</name>
</gene>
<feature type="region of interest" description="Disordered" evidence="9">
    <location>
        <begin position="239"/>
        <end position="287"/>
    </location>
</feature>
<evidence type="ECO:0000313" key="11">
    <source>
        <dbReference type="EMBL" id="CAH0777062.1"/>
    </source>
</evidence>
<dbReference type="PANTHER" id="PTHR12268">
    <property type="entry name" value="E3 UBIQUITIN-PROTEIN LIGASE KCMF1"/>
    <property type="match status" value="1"/>
</dbReference>
<dbReference type="InterPro" id="IPR008598">
    <property type="entry name" value="Di19_Zn-bd"/>
</dbReference>
<dbReference type="InterPro" id="IPR000433">
    <property type="entry name" value="Znf_ZZ"/>
</dbReference>
<dbReference type="InterPro" id="IPR043145">
    <property type="entry name" value="Znf_ZZ_sf"/>
</dbReference>
<dbReference type="KEGG" id="btab:109030258"/>
<dbReference type="Proteomes" id="UP001152759">
    <property type="component" value="Chromosome 8"/>
</dbReference>
<dbReference type="Pfam" id="PF00569">
    <property type="entry name" value="ZZ"/>
    <property type="match status" value="1"/>
</dbReference>
<comment type="catalytic activity">
    <reaction evidence="1">
        <text>S-ubiquitinyl-[E2 ubiquitin-conjugating enzyme]-L-cysteine + [acceptor protein]-L-lysine = [E2 ubiquitin-conjugating enzyme]-L-cysteine + N(6)-ubiquitinyl-[acceptor protein]-L-lysine.</text>
        <dbReference type="EC" id="2.3.2.27"/>
    </reaction>
</comment>
<evidence type="ECO:0000256" key="7">
    <source>
        <dbReference type="ARBA" id="ARBA00022833"/>
    </source>
</evidence>
<evidence type="ECO:0000256" key="8">
    <source>
        <dbReference type="PROSITE-ProRule" id="PRU00228"/>
    </source>
</evidence>
<dbReference type="AlphaFoldDB" id="A0A9P0CBN0"/>
<dbReference type="PROSITE" id="PS01357">
    <property type="entry name" value="ZF_ZZ_1"/>
    <property type="match status" value="1"/>
</dbReference>
<evidence type="ECO:0000259" key="10">
    <source>
        <dbReference type="PROSITE" id="PS50135"/>
    </source>
</evidence>
<evidence type="ECO:0000256" key="5">
    <source>
        <dbReference type="ARBA" id="ARBA00022723"/>
    </source>
</evidence>
<sequence>MTSRHEGVSCDSCLKGNFRGRRFKCLICFDYDLCANCYEGGATSTRHTTEHPVQCILTRADFELYYGGESLALDQPQVFTCPFCGSMGHTDSGLQEHVAAEHSDLSYEVICPICASLPGGEANLTTDDFAGHLTLEHRSGPRDLISFLDDPMNTRHSLRRITHSNRGVGPSNRARRTNMHFSSSGVVSHLSSSSRESVDPIAELLSQLSGVRRNAGSTGSNSSQLQQLQMQLQLERQQVRAARQQLERLPRRQNQNAIPSNGTSNNGLSSVGNAQQSDVSAQTQQSQNQSQYLLTRCLDEAESGIDVSERADRSLFVQEMLLVALGLDNQSGEKEKPSSVAAALSQPLTFPSKPSAPETQTVPKRQTQRNGSSGSSGSTNVVAVSRPQQLPVTTAAPQVNRLHPRFFNREVGLGAIPSNTALRKPMRSGPVDSRNQNQSSEPPPSH</sequence>
<dbReference type="PANTHER" id="PTHR12268:SF13">
    <property type="entry name" value="E3 UBIQUITIN-PROTEIN LIGASE KCMF1"/>
    <property type="match status" value="1"/>
</dbReference>
<feature type="domain" description="ZZ-type" evidence="10">
    <location>
        <begin position="5"/>
        <end position="61"/>
    </location>
</feature>
<dbReference type="GO" id="GO:0023051">
    <property type="term" value="P:regulation of signaling"/>
    <property type="evidence" value="ECO:0007669"/>
    <property type="project" value="UniProtKB-ARBA"/>
</dbReference>
<evidence type="ECO:0000256" key="2">
    <source>
        <dbReference type="ARBA" id="ARBA00010938"/>
    </source>
</evidence>
<evidence type="ECO:0000256" key="6">
    <source>
        <dbReference type="ARBA" id="ARBA00022771"/>
    </source>
</evidence>